<dbReference type="SUPFAM" id="SSF53756">
    <property type="entry name" value="UDP-Glycosyltransferase/glycogen phosphorylase"/>
    <property type="match status" value="1"/>
</dbReference>
<dbReference type="EMBL" id="PGCK01000002">
    <property type="protein sequence ID" value="MCD1294177.1"/>
    <property type="molecule type" value="Genomic_DNA"/>
</dbReference>
<proteinExistence type="predicted"/>
<feature type="domain" description="Glycosyl transferase family 1" evidence="1">
    <location>
        <begin position="216"/>
        <end position="382"/>
    </location>
</feature>
<reference evidence="3 4" key="1">
    <citation type="submission" date="2017-11" db="EMBL/GenBank/DDBJ databases">
        <title>Isolation and Characterization of Family Methanocellaceae Species from Potential Methane Hydrate Area Offshore Southwestern Taiwan.</title>
        <authorList>
            <person name="Zhang W.-L."/>
            <person name="Chen W.-C."/>
            <person name="Lai M.-C."/>
            <person name="Chen S.-C."/>
        </authorList>
    </citation>
    <scope>NUCLEOTIDE SEQUENCE [LARGE SCALE GENOMIC DNA]</scope>
    <source>
        <strain evidence="3 4">CWC-04</strain>
    </source>
</reference>
<comment type="caution">
    <text evidence="3">The sequence shown here is derived from an EMBL/GenBank/DDBJ whole genome shotgun (WGS) entry which is preliminary data.</text>
</comment>
<organism evidence="3 4">
    <name type="scientific">Methanooceanicella nereidis</name>
    <dbReference type="NCBI Taxonomy" id="2052831"/>
    <lineage>
        <taxon>Archaea</taxon>
        <taxon>Methanobacteriati</taxon>
        <taxon>Methanobacteriota</taxon>
        <taxon>Stenosarchaea group</taxon>
        <taxon>Methanomicrobia</taxon>
        <taxon>Methanocellales</taxon>
        <taxon>Methanocellaceae</taxon>
        <taxon>Methanooceanicella</taxon>
    </lineage>
</organism>
<evidence type="ECO:0000259" key="1">
    <source>
        <dbReference type="Pfam" id="PF00534"/>
    </source>
</evidence>
<keyword evidence="3" id="KW-0808">Transferase</keyword>
<dbReference type="AlphaFoldDB" id="A0AAP2W5H7"/>
<dbReference type="InterPro" id="IPR050194">
    <property type="entry name" value="Glycosyltransferase_grp1"/>
</dbReference>
<dbReference type="Pfam" id="PF13439">
    <property type="entry name" value="Glyco_transf_4"/>
    <property type="match status" value="1"/>
</dbReference>
<dbReference type="PANTHER" id="PTHR45947">
    <property type="entry name" value="SULFOQUINOVOSYL TRANSFERASE SQD2"/>
    <property type="match status" value="1"/>
</dbReference>
<dbReference type="Proteomes" id="UP001320159">
    <property type="component" value="Unassembled WGS sequence"/>
</dbReference>
<dbReference type="PANTHER" id="PTHR45947:SF3">
    <property type="entry name" value="SULFOQUINOVOSYL TRANSFERASE SQD2"/>
    <property type="match status" value="1"/>
</dbReference>
<keyword evidence="4" id="KW-1185">Reference proteome</keyword>
<dbReference type="InterPro" id="IPR001296">
    <property type="entry name" value="Glyco_trans_1"/>
</dbReference>
<name>A0AAP2W5H7_9EURY</name>
<dbReference type="GO" id="GO:0016757">
    <property type="term" value="F:glycosyltransferase activity"/>
    <property type="evidence" value="ECO:0007669"/>
    <property type="project" value="InterPro"/>
</dbReference>
<dbReference type="Pfam" id="PF00534">
    <property type="entry name" value="Glycos_transf_1"/>
    <property type="match status" value="1"/>
</dbReference>
<sequence>MNLKAAIIRGSNMNPFEMQSYAPLRSQIDITGYASYANNFETEGIRFPVKRLHTFEEYYRFLPSVAKGVAYGLSLPRGMNGKMFGLEKELEDKDILHAAETSNGYSYQAARVKKEKNKKLVLTVWENIPFLSTKLFMGCESMPGPLKPFCKKMTKNGHIVKYVKDNTDIFIAVTERAKQALIIEGVPEDKIRTIPVGVDTERFKPADADPALIERFGLSDNGFNVLFMGRLVKEKGIYDLLYAAKLLSLDVETRNIKILIAGSGPEKDNMAKIIKDLAIDRQVSLIGSFSYEQVPKLYNVSDAFILPSITAPWWQEQFGMVLVEAMASRLPVISTLSGSIPEVLGDGGILIQPDDPFSIYREIKNIMTDKAYRERLKFSARERAVEEFSINKISKMIGSVYSELM</sequence>
<gene>
    <name evidence="3" type="ORF">CUJ83_04105</name>
</gene>
<dbReference type="InterPro" id="IPR028098">
    <property type="entry name" value="Glyco_trans_4-like_N"/>
</dbReference>
<feature type="domain" description="Glycosyltransferase subfamily 4-like N-terminal" evidence="2">
    <location>
        <begin position="76"/>
        <end position="202"/>
    </location>
</feature>
<evidence type="ECO:0000313" key="3">
    <source>
        <dbReference type="EMBL" id="MCD1294177.1"/>
    </source>
</evidence>
<protein>
    <submittedName>
        <fullName evidence="3">Glycosyl transferase family 1</fullName>
    </submittedName>
</protein>
<dbReference type="Gene3D" id="3.40.50.2000">
    <property type="entry name" value="Glycogen Phosphorylase B"/>
    <property type="match status" value="2"/>
</dbReference>
<accession>A0AAP2W5H7</accession>
<evidence type="ECO:0000313" key="4">
    <source>
        <dbReference type="Proteomes" id="UP001320159"/>
    </source>
</evidence>
<evidence type="ECO:0000259" key="2">
    <source>
        <dbReference type="Pfam" id="PF13439"/>
    </source>
</evidence>